<feature type="region of interest" description="Disordered" evidence="1">
    <location>
        <begin position="1"/>
        <end position="36"/>
    </location>
</feature>
<name>A0A5M3MCU1_CONPW</name>
<dbReference type="Proteomes" id="UP000053558">
    <property type="component" value="Unassembled WGS sequence"/>
</dbReference>
<gene>
    <name evidence="2" type="ORF">CONPUDRAFT_168094</name>
</gene>
<dbReference type="KEGG" id="cput:CONPUDRAFT_168094"/>
<evidence type="ECO:0000256" key="1">
    <source>
        <dbReference type="SAM" id="MobiDB-lite"/>
    </source>
</evidence>
<evidence type="ECO:0000313" key="2">
    <source>
        <dbReference type="EMBL" id="EIW77072.1"/>
    </source>
</evidence>
<dbReference type="EMBL" id="JH711584">
    <property type="protein sequence ID" value="EIW77072.1"/>
    <property type="molecule type" value="Genomic_DNA"/>
</dbReference>
<accession>A0A5M3MCU1</accession>
<comment type="caution">
    <text evidence="2">The sequence shown here is derived from an EMBL/GenBank/DDBJ whole genome shotgun (WGS) entry which is preliminary data.</text>
</comment>
<evidence type="ECO:0000313" key="3">
    <source>
        <dbReference type="Proteomes" id="UP000053558"/>
    </source>
</evidence>
<reference evidence="3" key="1">
    <citation type="journal article" date="2012" name="Science">
        <title>The Paleozoic origin of enzymatic lignin decomposition reconstructed from 31 fungal genomes.</title>
        <authorList>
            <person name="Floudas D."/>
            <person name="Binder M."/>
            <person name="Riley R."/>
            <person name="Barry K."/>
            <person name="Blanchette R.A."/>
            <person name="Henrissat B."/>
            <person name="Martinez A.T."/>
            <person name="Otillar R."/>
            <person name="Spatafora J.W."/>
            <person name="Yadav J.S."/>
            <person name="Aerts A."/>
            <person name="Benoit I."/>
            <person name="Boyd A."/>
            <person name="Carlson A."/>
            <person name="Copeland A."/>
            <person name="Coutinho P.M."/>
            <person name="de Vries R.P."/>
            <person name="Ferreira P."/>
            <person name="Findley K."/>
            <person name="Foster B."/>
            <person name="Gaskell J."/>
            <person name="Glotzer D."/>
            <person name="Gorecki P."/>
            <person name="Heitman J."/>
            <person name="Hesse C."/>
            <person name="Hori C."/>
            <person name="Igarashi K."/>
            <person name="Jurgens J.A."/>
            <person name="Kallen N."/>
            <person name="Kersten P."/>
            <person name="Kohler A."/>
            <person name="Kuees U."/>
            <person name="Kumar T.K.A."/>
            <person name="Kuo A."/>
            <person name="LaButti K."/>
            <person name="Larrondo L.F."/>
            <person name="Lindquist E."/>
            <person name="Ling A."/>
            <person name="Lombard V."/>
            <person name="Lucas S."/>
            <person name="Lundell T."/>
            <person name="Martin R."/>
            <person name="McLaughlin D.J."/>
            <person name="Morgenstern I."/>
            <person name="Morin E."/>
            <person name="Murat C."/>
            <person name="Nagy L.G."/>
            <person name="Nolan M."/>
            <person name="Ohm R.A."/>
            <person name="Patyshakuliyeva A."/>
            <person name="Rokas A."/>
            <person name="Ruiz-Duenas F.J."/>
            <person name="Sabat G."/>
            <person name="Salamov A."/>
            <person name="Samejima M."/>
            <person name="Schmutz J."/>
            <person name="Slot J.C."/>
            <person name="St John F."/>
            <person name="Stenlid J."/>
            <person name="Sun H."/>
            <person name="Sun S."/>
            <person name="Syed K."/>
            <person name="Tsang A."/>
            <person name="Wiebenga A."/>
            <person name="Young D."/>
            <person name="Pisabarro A."/>
            <person name="Eastwood D.C."/>
            <person name="Martin F."/>
            <person name="Cullen D."/>
            <person name="Grigoriev I.V."/>
            <person name="Hibbett D.S."/>
        </authorList>
    </citation>
    <scope>NUCLEOTIDE SEQUENCE [LARGE SCALE GENOMIC DNA]</scope>
    <source>
        <strain evidence="3">RWD-64-598 SS2</strain>
    </source>
</reference>
<protein>
    <submittedName>
        <fullName evidence="2">Uncharacterized protein</fullName>
    </submittedName>
</protein>
<proteinExistence type="predicted"/>
<keyword evidence="3" id="KW-1185">Reference proteome</keyword>
<dbReference type="AlphaFoldDB" id="A0A5M3MCU1"/>
<dbReference type="RefSeq" id="XP_007772523.1">
    <property type="nucleotide sequence ID" value="XM_007774333.1"/>
</dbReference>
<dbReference type="GeneID" id="19205917"/>
<sequence>MDAATRQISKLSIDKKTPSSARARRPKHGRLQLTERDKADAREFSRRLSQKYMLEHEPWRGPSLSAEYTRGPHSSPPILFFGIGFKLTVEDLLPVSQSLGAAVFHDENHPDYLYGLFTGIWFALSDKLENKLDWPLLSRQVMSSQADHVLALEDNNLRLLMAGTSPDDPDRWDSINWRPLEGMARMLRELTGRTCKWYIGSDVWNPEWETCAYNARWVKLLRRTGG</sequence>
<feature type="compositionally biased region" description="Polar residues" evidence="1">
    <location>
        <begin position="1"/>
        <end position="10"/>
    </location>
</feature>
<organism evidence="2 3">
    <name type="scientific">Coniophora puteana (strain RWD-64-598)</name>
    <name type="common">Brown rot fungus</name>
    <dbReference type="NCBI Taxonomy" id="741705"/>
    <lineage>
        <taxon>Eukaryota</taxon>
        <taxon>Fungi</taxon>
        <taxon>Dikarya</taxon>
        <taxon>Basidiomycota</taxon>
        <taxon>Agaricomycotina</taxon>
        <taxon>Agaricomycetes</taxon>
        <taxon>Agaricomycetidae</taxon>
        <taxon>Boletales</taxon>
        <taxon>Coniophorineae</taxon>
        <taxon>Coniophoraceae</taxon>
        <taxon>Coniophora</taxon>
    </lineage>
</organism>